<organism evidence="1 2">
    <name type="scientific">Muraenolepis orangiensis</name>
    <name type="common">Patagonian moray cod</name>
    <dbReference type="NCBI Taxonomy" id="630683"/>
    <lineage>
        <taxon>Eukaryota</taxon>
        <taxon>Metazoa</taxon>
        <taxon>Chordata</taxon>
        <taxon>Craniata</taxon>
        <taxon>Vertebrata</taxon>
        <taxon>Euteleostomi</taxon>
        <taxon>Actinopterygii</taxon>
        <taxon>Neopterygii</taxon>
        <taxon>Teleostei</taxon>
        <taxon>Neoteleostei</taxon>
        <taxon>Acanthomorphata</taxon>
        <taxon>Zeiogadaria</taxon>
        <taxon>Gadariae</taxon>
        <taxon>Gadiformes</taxon>
        <taxon>Muraenolepidoidei</taxon>
        <taxon>Muraenolepididae</taxon>
        <taxon>Muraenolepis</taxon>
    </lineage>
</organism>
<dbReference type="OrthoDB" id="70030at2759"/>
<comment type="caution">
    <text evidence="1">The sequence shown here is derived from an EMBL/GenBank/DDBJ whole genome shotgun (WGS) entry which is preliminary data.</text>
</comment>
<accession>A0A9Q0EBN6</accession>
<dbReference type="PANTHER" id="PTHR21588">
    <property type="entry name" value="COILED-COIL-HELIX-COILED-COIL-HELIX DOMAIN CONTAINING 6"/>
    <property type="match status" value="1"/>
</dbReference>
<evidence type="ECO:0008006" key="3">
    <source>
        <dbReference type="Google" id="ProtNLM"/>
    </source>
</evidence>
<evidence type="ECO:0000313" key="2">
    <source>
        <dbReference type="Proteomes" id="UP001148018"/>
    </source>
</evidence>
<proteinExistence type="predicted"/>
<evidence type="ECO:0000313" key="1">
    <source>
        <dbReference type="EMBL" id="KAJ3602881.1"/>
    </source>
</evidence>
<dbReference type="InterPro" id="IPR052632">
    <property type="entry name" value="MICOS_subunit_Mic19"/>
</dbReference>
<name>A0A9Q0EBN6_9TELE</name>
<dbReference type="Proteomes" id="UP001148018">
    <property type="component" value="Unassembled WGS sequence"/>
</dbReference>
<dbReference type="PANTHER" id="PTHR21588:SF17">
    <property type="entry name" value="MICOS COMPLEX SUBUNIT MIC25 ISOFORM X1-RELATED"/>
    <property type="match status" value="1"/>
</dbReference>
<reference evidence="1" key="1">
    <citation type="submission" date="2022-07" db="EMBL/GenBank/DDBJ databases">
        <title>Chromosome-level genome of Muraenolepis orangiensis.</title>
        <authorList>
            <person name="Kim J."/>
        </authorList>
    </citation>
    <scope>NUCLEOTIDE SEQUENCE</scope>
    <source>
        <strain evidence="1">KU_S4_2022</strain>
        <tissue evidence="1">Muscle</tissue>
    </source>
</reference>
<gene>
    <name evidence="1" type="ORF">NHX12_030626</name>
</gene>
<protein>
    <recommendedName>
        <fullName evidence="3">CHCH domain-containing protein</fullName>
    </recommendedName>
</protein>
<dbReference type="GO" id="GO:0061617">
    <property type="term" value="C:MICOS complex"/>
    <property type="evidence" value="ECO:0007669"/>
    <property type="project" value="TreeGrafter"/>
</dbReference>
<feature type="non-terminal residue" evidence="1">
    <location>
        <position position="100"/>
    </location>
</feature>
<dbReference type="AlphaFoldDB" id="A0A9Q0EBN6"/>
<dbReference type="EMBL" id="JANIIK010000046">
    <property type="protein sequence ID" value="KAJ3602881.1"/>
    <property type="molecule type" value="Genomic_DNA"/>
</dbReference>
<keyword evidence="2" id="KW-1185">Reference proteome</keyword>
<dbReference type="GO" id="GO:0007007">
    <property type="term" value="P:inner mitochondrial membrane organization"/>
    <property type="evidence" value="ECO:0007669"/>
    <property type="project" value="TreeGrafter"/>
</dbReference>
<sequence>NLDNYKQTSEQYAQAATKAESHIRSHAVQHILSEGVQPRYTAAVCTDIQGQVFQCYRDNPGQTLACSSLAKQYMTCIQQAKQGNEKRHLSDSLGHIENTC</sequence>